<dbReference type="Proteomes" id="UP000027195">
    <property type="component" value="Unassembled WGS sequence"/>
</dbReference>
<organism evidence="2 3">
    <name type="scientific">Botryobasidium botryosum (strain FD-172 SS1)</name>
    <dbReference type="NCBI Taxonomy" id="930990"/>
    <lineage>
        <taxon>Eukaryota</taxon>
        <taxon>Fungi</taxon>
        <taxon>Dikarya</taxon>
        <taxon>Basidiomycota</taxon>
        <taxon>Agaricomycotina</taxon>
        <taxon>Agaricomycetes</taxon>
        <taxon>Cantharellales</taxon>
        <taxon>Botryobasidiaceae</taxon>
        <taxon>Botryobasidium</taxon>
    </lineage>
</organism>
<feature type="region of interest" description="Disordered" evidence="1">
    <location>
        <begin position="62"/>
        <end position="114"/>
    </location>
</feature>
<gene>
    <name evidence="2" type="ORF">BOTBODRAFT_190209</name>
</gene>
<feature type="compositionally biased region" description="Basic and acidic residues" evidence="1">
    <location>
        <begin position="90"/>
        <end position="114"/>
    </location>
</feature>
<evidence type="ECO:0000313" key="3">
    <source>
        <dbReference type="Proteomes" id="UP000027195"/>
    </source>
</evidence>
<protein>
    <submittedName>
        <fullName evidence="2">Uncharacterized protein</fullName>
    </submittedName>
</protein>
<name>A0A067M5S9_BOTB1</name>
<keyword evidence="3" id="KW-1185">Reference proteome</keyword>
<accession>A0A067M5S9</accession>
<dbReference type="InParanoid" id="A0A067M5S9"/>
<sequence length="484" mass="53642">MSLMFEIASTAPEASALYEALPDYAEKSATTVQMIDVPLRQIEERKKQKVVKNNNYEVAFPCFSPTPKRTSSSRHRTTPLSPTPKRSRRSALDSRSTRRNAPDPTRKSYGDYQRPRKDKAVIWKCAPLPMPVVPRAYDEDGECEVAEYSFELEQDSLPSIIPPFDLLLEHQEISEIIIEEAASEEKIREEVEACATAVEGVAQAKVKVAAPPVGGLHYLSLDSQANTAFISIFIQSPTFGDIAAISDAQDTAESIELLAVPDSELEKRQRIAKEIRAVQLEAQRACASYASSWDVEEMCPAFVPPTEEFDDGSSSPFEDSAADVIVEVPIQRVKCRVEAEMQPNEVSSSNLVASDNVSVPSLEETRRCPIEESRTVSVEPAPVSVVSKAIALAAEDSVPTTTHEEDGIEETTLQRAYHRVRETRAARLEAQKEFASILSSPVSQSYSVSESEKKDEGEEEDDFFFFFFWKPGYISSNIPKANTG</sequence>
<reference evidence="3" key="1">
    <citation type="journal article" date="2014" name="Proc. Natl. Acad. Sci. U.S.A.">
        <title>Extensive sampling of basidiomycete genomes demonstrates inadequacy of the white-rot/brown-rot paradigm for wood decay fungi.</title>
        <authorList>
            <person name="Riley R."/>
            <person name="Salamov A.A."/>
            <person name="Brown D.W."/>
            <person name="Nagy L.G."/>
            <person name="Floudas D."/>
            <person name="Held B.W."/>
            <person name="Levasseur A."/>
            <person name="Lombard V."/>
            <person name="Morin E."/>
            <person name="Otillar R."/>
            <person name="Lindquist E.A."/>
            <person name="Sun H."/>
            <person name="LaButti K.M."/>
            <person name="Schmutz J."/>
            <person name="Jabbour D."/>
            <person name="Luo H."/>
            <person name="Baker S.E."/>
            <person name="Pisabarro A.G."/>
            <person name="Walton J.D."/>
            <person name="Blanchette R.A."/>
            <person name="Henrissat B."/>
            <person name="Martin F."/>
            <person name="Cullen D."/>
            <person name="Hibbett D.S."/>
            <person name="Grigoriev I.V."/>
        </authorList>
    </citation>
    <scope>NUCLEOTIDE SEQUENCE [LARGE SCALE GENOMIC DNA]</scope>
    <source>
        <strain evidence="3">FD-172 SS1</strain>
    </source>
</reference>
<dbReference type="AlphaFoldDB" id="A0A067M5S9"/>
<proteinExistence type="predicted"/>
<dbReference type="EMBL" id="KL198063">
    <property type="protein sequence ID" value="KDQ10889.1"/>
    <property type="molecule type" value="Genomic_DNA"/>
</dbReference>
<dbReference type="HOGENOM" id="CLU_039312_0_0_1"/>
<evidence type="ECO:0000313" key="2">
    <source>
        <dbReference type="EMBL" id="KDQ10889.1"/>
    </source>
</evidence>
<evidence type="ECO:0000256" key="1">
    <source>
        <dbReference type="SAM" id="MobiDB-lite"/>
    </source>
</evidence>